<dbReference type="Pfam" id="PF05331">
    <property type="entry name" value="DUF742"/>
    <property type="match status" value="1"/>
</dbReference>
<accession>A0A543IQ84</accession>
<sequence length="121" mass="13051">MTQERWLDEDAGPVVPAYLLTRGRTQSSSKEIDLVAVIVTEGGITPPAGLGPEHLIILHRCTRPTALVDVAAELDLPIGVVRVLVGDLHEQGLVRVRRPSPAARTPNEGLLREVINGLRAL</sequence>
<dbReference type="PANTHER" id="PTHR36221:SF1">
    <property type="entry name" value="DUF742 DOMAIN-CONTAINING PROTEIN"/>
    <property type="match status" value="1"/>
</dbReference>
<proteinExistence type="predicted"/>
<dbReference type="RefSeq" id="WP_142262267.1">
    <property type="nucleotide sequence ID" value="NZ_BMPV01000002.1"/>
</dbReference>
<dbReference type="InterPro" id="IPR007995">
    <property type="entry name" value="DUF742"/>
</dbReference>
<comment type="caution">
    <text evidence="1">The sequence shown here is derived from an EMBL/GenBank/DDBJ whole genome shotgun (WGS) entry which is preliminary data.</text>
</comment>
<evidence type="ECO:0000313" key="1">
    <source>
        <dbReference type="EMBL" id="TQM72741.1"/>
    </source>
</evidence>
<name>A0A543IQ84_9ACTN</name>
<organism evidence="1 2">
    <name type="scientific">Thermopolyspora flexuosa</name>
    <dbReference type="NCBI Taxonomy" id="103836"/>
    <lineage>
        <taxon>Bacteria</taxon>
        <taxon>Bacillati</taxon>
        <taxon>Actinomycetota</taxon>
        <taxon>Actinomycetes</taxon>
        <taxon>Streptosporangiales</taxon>
        <taxon>Streptosporangiaceae</taxon>
        <taxon>Thermopolyspora</taxon>
    </lineage>
</organism>
<dbReference type="PANTHER" id="PTHR36221">
    <property type="entry name" value="DUF742 DOMAIN-CONTAINING PROTEIN"/>
    <property type="match status" value="1"/>
</dbReference>
<dbReference type="Proteomes" id="UP000319213">
    <property type="component" value="Unassembled WGS sequence"/>
</dbReference>
<evidence type="ECO:0000313" key="2">
    <source>
        <dbReference type="Proteomes" id="UP000319213"/>
    </source>
</evidence>
<gene>
    <name evidence="1" type="ORF">FHX40_4897</name>
</gene>
<dbReference type="EMBL" id="VFPQ01000002">
    <property type="protein sequence ID" value="TQM72741.1"/>
    <property type="molecule type" value="Genomic_DNA"/>
</dbReference>
<keyword evidence="2" id="KW-1185">Reference proteome</keyword>
<reference evidence="1 2" key="1">
    <citation type="submission" date="2019-06" db="EMBL/GenBank/DDBJ databases">
        <title>Sequencing the genomes of 1000 actinobacteria strains.</title>
        <authorList>
            <person name="Klenk H.-P."/>
        </authorList>
    </citation>
    <scope>NUCLEOTIDE SEQUENCE [LARGE SCALE GENOMIC DNA]</scope>
    <source>
        <strain evidence="1 2">DSM 43186</strain>
    </source>
</reference>
<dbReference type="AlphaFoldDB" id="A0A543IQ84"/>
<protein>
    <submittedName>
        <fullName evidence="1">Uncharacterized protein DUF742</fullName>
    </submittedName>
</protein>
<dbReference type="OrthoDB" id="3430520at2"/>